<evidence type="ECO:0000256" key="3">
    <source>
        <dbReference type="SAM" id="MobiDB-lite"/>
    </source>
</evidence>
<dbReference type="InterPro" id="IPR016169">
    <property type="entry name" value="FAD-bd_PCMH_sub2"/>
</dbReference>
<feature type="region of interest" description="Disordered" evidence="3">
    <location>
        <begin position="23"/>
        <end position="43"/>
    </location>
</feature>
<dbReference type="EMBL" id="BMHK01000037">
    <property type="protein sequence ID" value="GGC13466.1"/>
    <property type="molecule type" value="Genomic_DNA"/>
</dbReference>
<dbReference type="InterPro" id="IPR016164">
    <property type="entry name" value="FAD-linked_Oxase-like_C"/>
</dbReference>
<keyword evidence="1" id="KW-0285">Flavoprotein</keyword>
<dbReference type="InterPro" id="IPR016166">
    <property type="entry name" value="FAD-bd_PCMH"/>
</dbReference>
<dbReference type="InterPro" id="IPR036318">
    <property type="entry name" value="FAD-bd_PCMH-like_sf"/>
</dbReference>
<dbReference type="GO" id="GO:0071949">
    <property type="term" value="F:FAD binding"/>
    <property type="evidence" value="ECO:0007669"/>
    <property type="project" value="InterPro"/>
</dbReference>
<name>A0A916X5Z4_9SPHN</name>
<dbReference type="SUPFAM" id="SSF55103">
    <property type="entry name" value="FAD-linked oxidases, C-terminal domain"/>
    <property type="match status" value="1"/>
</dbReference>
<dbReference type="Pfam" id="PF01565">
    <property type="entry name" value="FAD_binding_4"/>
    <property type="match status" value="1"/>
</dbReference>
<comment type="caution">
    <text evidence="5">The sequence shown here is derived from an EMBL/GenBank/DDBJ whole genome shotgun (WGS) entry which is preliminary data.</text>
</comment>
<sequence length="388" mass="40491">MLSPETTVRPADEDELRHLVAEAAASGVPLEPRGGGSKQDIGKPDRSAAIVDLSAFAGVIDYEPSELVLTVRPATRLGDVEALLDGHQQMLAFEPWDHGPLFGRQAGTATIGGIVAAAVAGPRRVSAGGVRDHLLGFSAISGRGETFKAGGKVVKNVTGYDLPKVISGSWGQLAIMTELTLKVVPKPRDTRTIAVTGLDPDKAVAAMARAMGSRMAPSAAAHLPETGGTGPVTLLRLEGFPQSVDVRAGQLVELLDDGNSVEQLDHALAGSLWAGVREARELAGSDVLWRVHLAPSRAPAFARALDAEGASWCLDWAGAQVWVGAAAPLDVRALASEHEGHAMLLRAPPAILEQRPIRQPEAPAVAALSARVKQAFDPAGILSPSRFG</sequence>
<evidence type="ECO:0000256" key="2">
    <source>
        <dbReference type="ARBA" id="ARBA00022827"/>
    </source>
</evidence>
<accession>A0A916X5Z4</accession>
<dbReference type="Gene3D" id="3.30.465.10">
    <property type="match status" value="1"/>
</dbReference>
<dbReference type="SUPFAM" id="SSF56176">
    <property type="entry name" value="FAD-binding/transporter-associated domain-like"/>
    <property type="match status" value="1"/>
</dbReference>
<dbReference type="PROSITE" id="PS51387">
    <property type="entry name" value="FAD_PCMH"/>
    <property type="match status" value="1"/>
</dbReference>
<reference evidence="5" key="2">
    <citation type="submission" date="2020-09" db="EMBL/GenBank/DDBJ databases">
        <authorList>
            <person name="Sun Q."/>
            <person name="Zhou Y."/>
        </authorList>
    </citation>
    <scope>NUCLEOTIDE SEQUENCE</scope>
    <source>
        <strain evidence="5">CGMCC 1.15095</strain>
    </source>
</reference>
<keyword evidence="6" id="KW-1185">Reference proteome</keyword>
<dbReference type="PANTHER" id="PTHR11748">
    <property type="entry name" value="D-LACTATE DEHYDROGENASE"/>
    <property type="match status" value="1"/>
</dbReference>
<dbReference type="AlphaFoldDB" id="A0A916X5Z4"/>
<organism evidence="5 6">
    <name type="scientific">Novosphingobium endophyticum</name>
    <dbReference type="NCBI Taxonomy" id="1955250"/>
    <lineage>
        <taxon>Bacteria</taxon>
        <taxon>Pseudomonadati</taxon>
        <taxon>Pseudomonadota</taxon>
        <taxon>Alphaproteobacteria</taxon>
        <taxon>Sphingomonadales</taxon>
        <taxon>Sphingomonadaceae</taxon>
        <taxon>Novosphingobium</taxon>
    </lineage>
</organism>
<evidence type="ECO:0000313" key="6">
    <source>
        <dbReference type="Proteomes" id="UP000608154"/>
    </source>
</evidence>
<protein>
    <submittedName>
        <fullName evidence="5">2-hydroxy-acid oxidase</fullName>
    </submittedName>
</protein>
<evidence type="ECO:0000313" key="5">
    <source>
        <dbReference type="EMBL" id="GGC13466.1"/>
    </source>
</evidence>
<dbReference type="Proteomes" id="UP000608154">
    <property type="component" value="Unassembled WGS sequence"/>
</dbReference>
<reference evidence="5" key="1">
    <citation type="journal article" date="2014" name="Int. J. Syst. Evol. Microbiol.">
        <title>Complete genome sequence of Corynebacterium casei LMG S-19264T (=DSM 44701T), isolated from a smear-ripened cheese.</title>
        <authorList>
            <consortium name="US DOE Joint Genome Institute (JGI-PGF)"/>
            <person name="Walter F."/>
            <person name="Albersmeier A."/>
            <person name="Kalinowski J."/>
            <person name="Ruckert C."/>
        </authorList>
    </citation>
    <scope>NUCLEOTIDE SEQUENCE</scope>
    <source>
        <strain evidence="5">CGMCC 1.15095</strain>
    </source>
</reference>
<evidence type="ECO:0000256" key="1">
    <source>
        <dbReference type="ARBA" id="ARBA00022630"/>
    </source>
</evidence>
<evidence type="ECO:0000259" key="4">
    <source>
        <dbReference type="PROSITE" id="PS51387"/>
    </source>
</evidence>
<dbReference type="GO" id="GO:0003824">
    <property type="term" value="F:catalytic activity"/>
    <property type="evidence" value="ECO:0007669"/>
    <property type="project" value="InterPro"/>
</dbReference>
<gene>
    <name evidence="5" type="ORF">GCM10011494_35370</name>
</gene>
<keyword evidence="2" id="KW-0274">FAD</keyword>
<dbReference type="RefSeq" id="WP_188772887.1">
    <property type="nucleotide sequence ID" value="NZ_BMHK01000037.1"/>
</dbReference>
<dbReference type="InterPro" id="IPR006094">
    <property type="entry name" value="Oxid_FAD_bind_N"/>
</dbReference>
<dbReference type="PANTHER" id="PTHR11748:SF103">
    <property type="entry name" value="GLYCOLATE OXIDASE SUBUNIT GLCE"/>
    <property type="match status" value="1"/>
</dbReference>
<feature type="domain" description="FAD-binding PCMH-type" evidence="4">
    <location>
        <begin position="1"/>
        <end position="186"/>
    </location>
</feature>
<proteinExistence type="predicted"/>